<dbReference type="AlphaFoldDB" id="A0AA86U4P8"/>
<dbReference type="EMBL" id="CATOUU010000699">
    <property type="protein sequence ID" value="CAI9942415.1"/>
    <property type="molecule type" value="Genomic_DNA"/>
</dbReference>
<evidence type="ECO:0000313" key="1">
    <source>
        <dbReference type="EMBL" id="CAI9942415.1"/>
    </source>
</evidence>
<sequence length="610" mass="65739">MISVIITTQYQAFSISEFSFCYNYVYDSPFQESLSLNLSTTFTFDVTTRSSCTETQNVIFRQVSNPVVNLQLQLDVDTQQTSFAIFFYIFKNVEIQNSVINLNLKNGSNQNASLLVHTQPEFTISVFSTVYNIKTDSSNFNNIYGISRVLDQKLSLNQSQFTFTLSSGVNNFFGLCYQAEQVSIENCTFNLNVNATIATGLLYVSVGSVLINNISMNGQLLGSYTYGIIYQAKAQVSMNQIQYTIQTNGSTQNCGFIQITTDSAAVSAMNINFVGFSFYPSEPTNYGPGLTCPCIPGANLVNGLCNCSQGSQLTDGVCLCTPGSTLSENICKCTIGATMDISGKCVCTQGATLQSGVCVCTPGATLIQGLCVCTTNAILSGELCVCQPTNSALSGGICVCKPLYSTMQGNKCICTPDYSSMDNGVCKCTPTDSFMTNGVCQCPVNSQISSTQCICLPQYSAMKSGQCTCSPQYSLMDGNNCKCTPSYSTMQNGICTCPAGSSFSNGVCICTAYGSIMSNGVCVCPAGASLQGNTCVCTVTGSELQNNDNIFQCVCVKDYASAFLIWNGGNYWCHDRKMCCSTRDAGPSYRCSDKDIYWDGCKQYTNQITD</sequence>
<comment type="caution">
    <text evidence="1">The sequence shown here is derived from an EMBL/GenBank/DDBJ whole genome shotgun (WGS) entry which is preliminary data.</text>
</comment>
<proteinExistence type="predicted"/>
<keyword evidence="3" id="KW-1185">Reference proteome</keyword>
<evidence type="ECO:0000313" key="3">
    <source>
        <dbReference type="Proteomes" id="UP001642409"/>
    </source>
</evidence>
<protein>
    <recommendedName>
        <fullName evidence="4">EGF-like domain-containing protein</fullName>
    </recommendedName>
</protein>
<reference evidence="2 3" key="2">
    <citation type="submission" date="2024-07" db="EMBL/GenBank/DDBJ databases">
        <authorList>
            <person name="Akdeniz Z."/>
        </authorList>
    </citation>
    <scope>NUCLEOTIDE SEQUENCE [LARGE SCALE GENOMIC DNA]</scope>
</reference>
<evidence type="ECO:0008006" key="4">
    <source>
        <dbReference type="Google" id="ProtNLM"/>
    </source>
</evidence>
<reference evidence="1" key="1">
    <citation type="submission" date="2023-06" db="EMBL/GenBank/DDBJ databases">
        <authorList>
            <person name="Kurt Z."/>
        </authorList>
    </citation>
    <scope>NUCLEOTIDE SEQUENCE</scope>
</reference>
<organism evidence="1">
    <name type="scientific">Hexamita inflata</name>
    <dbReference type="NCBI Taxonomy" id="28002"/>
    <lineage>
        <taxon>Eukaryota</taxon>
        <taxon>Metamonada</taxon>
        <taxon>Diplomonadida</taxon>
        <taxon>Hexamitidae</taxon>
        <taxon>Hexamitinae</taxon>
        <taxon>Hexamita</taxon>
    </lineage>
</organism>
<dbReference type="EMBL" id="CAXDID020000073">
    <property type="protein sequence ID" value="CAL6015525.1"/>
    <property type="molecule type" value="Genomic_DNA"/>
</dbReference>
<name>A0AA86U4P8_9EUKA</name>
<gene>
    <name evidence="2" type="ORF">HINF_LOCUS24913</name>
    <name evidence="1" type="ORF">HINF_LOCUS30060</name>
</gene>
<accession>A0AA86U4P8</accession>
<evidence type="ECO:0000313" key="2">
    <source>
        <dbReference type="EMBL" id="CAL6015525.1"/>
    </source>
</evidence>
<dbReference type="Proteomes" id="UP001642409">
    <property type="component" value="Unassembled WGS sequence"/>
</dbReference>